<dbReference type="EC" id="6.1.1.20" evidence="5"/>
<dbReference type="Gene3D" id="3.50.40.10">
    <property type="entry name" value="Phenylalanyl-trna Synthetase, Chain B, domain 3"/>
    <property type="match status" value="1"/>
</dbReference>
<evidence type="ECO:0000256" key="15">
    <source>
        <dbReference type="ARBA" id="ARBA00049255"/>
    </source>
</evidence>
<dbReference type="SUPFAM" id="SSF55681">
    <property type="entry name" value="Class II aaRS and biotin synthetases"/>
    <property type="match status" value="1"/>
</dbReference>
<evidence type="ECO:0000256" key="1">
    <source>
        <dbReference type="ARBA" id="ARBA00001946"/>
    </source>
</evidence>
<dbReference type="SUPFAM" id="SSF56037">
    <property type="entry name" value="PheT/TilS domain"/>
    <property type="match status" value="1"/>
</dbReference>
<organism evidence="17 18">
    <name type="scientific">Porphyridium purpureum</name>
    <name type="common">Red alga</name>
    <name type="synonym">Porphyridium cruentum</name>
    <dbReference type="NCBI Taxonomy" id="35688"/>
    <lineage>
        <taxon>Eukaryota</taxon>
        <taxon>Rhodophyta</taxon>
        <taxon>Bangiophyceae</taxon>
        <taxon>Porphyridiales</taxon>
        <taxon>Porphyridiaceae</taxon>
        <taxon>Porphyridium</taxon>
    </lineage>
</organism>
<dbReference type="OrthoDB" id="1698572at2759"/>
<dbReference type="AlphaFoldDB" id="A0A5J4YRB4"/>
<evidence type="ECO:0000256" key="6">
    <source>
        <dbReference type="ARBA" id="ARBA00022490"/>
    </source>
</evidence>
<name>A0A5J4YRB4_PORPP</name>
<comment type="subunit">
    <text evidence="4">Tetramer of two alpha and two beta subunits.</text>
</comment>
<keyword evidence="6" id="KW-0963">Cytoplasm</keyword>
<evidence type="ECO:0000259" key="16">
    <source>
        <dbReference type="PROSITE" id="PS51483"/>
    </source>
</evidence>
<keyword evidence="8" id="KW-0479">Metal-binding</keyword>
<keyword evidence="7 17" id="KW-0436">Ligase</keyword>
<dbReference type="FunFam" id="3.50.40.10:FF:000002">
    <property type="entry name" value="phenylalanine--tRNA ligase beta subunit"/>
    <property type="match status" value="1"/>
</dbReference>
<dbReference type="InterPro" id="IPR009061">
    <property type="entry name" value="DNA-bd_dom_put_sf"/>
</dbReference>
<dbReference type="OMA" id="FPGRCAN"/>
<dbReference type="PANTHER" id="PTHR10947:SF0">
    <property type="entry name" value="PHENYLALANINE--TRNA LIGASE BETA SUBUNIT"/>
    <property type="match status" value="1"/>
</dbReference>
<dbReference type="Gene3D" id="3.30.56.10">
    <property type="match status" value="2"/>
</dbReference>
<evidence type="ECO:0000256" key="4">
    <source>
        <dbReference type="ARBA" id="ARBA00011209"/>
    </source>
</evidence>
<dbReference type="InterPro" id="IPR020825">
    <property type="entry name" value="Phe-tRNA_synthase-like_B3/B4"/>
</dbReference>
<evidence type="ECO:0000256" key="12">
    <source>
        <dbReference type="ARBA" id="ARBA00022917"/>
    </source>
</evidence>
<dbReference type="Gene3D" id="3.30.930.10">
    <property type="entry name" value="Bira Bifunctional Protein, Domain 2"/>
    <property type="match status" value="1"/>
</dbReference>
<dbReference type="GO" id="GO:0003723">
    <property type="term" value="F:RNA binding"/>
    <property type="evidence" value="ECO:0007669"/>
    <property type="project" value="InterPro"/>
</dbReference>
<accession>A0A5J4YRB4</accession>
<dbReference type="InterPro" id="IPR005147">
    <property type="entry name" value="tRNA_synthase_B5-dom"/>
</dbReference>
<keyword evidence="13" id="KW-0030">Aminoacyl-tRNA synthetase</keyword>
<dbReference type="InterPro" id="IPR045864">
    <property type="entry name" value="aa-tRNA-synth_II/BPL/LPL"/>
</dbReference>
<dbReference type="Pfam" id="PF03484">
    <property type="entry name" value="B5"/>
    <property type="match status" value="1"/>
</dbReference>
<comment type="similarity">
    <text evidence="3">Belongs to the phenylalanyl-tRNA synthetase beta subunit family. Type 2 subfamily.</text>
</comment>
<dbReference type="PANTHER" id="PTHR10947">
    <property type="entry name" value="PHENYLALANYL-TRNA SYNTHETASE BETA CHAIN AND LEUCINE-RICH REPEAT-CONTAINING PROTEIN 47"/>
    <property type="match status" value="1"/>
</dbReference>
<dbReference type="SMART" id="SM00874">
    <property type="entry name" value="B5"/>
    <property type="match status" value="1"/>
</dbReference>
<comment type="caution">
    <text evidence="17">The sequence shown here is derived from an EMBL/GenBank/DDBJ whole genome shotgun (WGS) entry which is preliminary data.</text>
</comment>
<dbReference type="Proteomes" id="UP000324585">
    <property type="component" value="Unassembled WGS sequence"/>
</dbReference>
<dbReference type="InterPro" id="IPR041616">
    <property type="entry name" value="PheRS_beta_core"/>
</dbReference>
<dbReference type="SUPFAM" id="SSF46955">
    <property type="entry name" value="Putative DNA-binding domain"/>
    <property type="match status" value="2"/>
</dbReference>
<evidence type="ECO:0000256" key="3">
    <source>
        <dbReference type="ARBA" id="ARBA00007438"/>
    </source>
</evidence>
<evidence type="ECO:0000256" key="11">
    <source>
        <dbReference type="ARBA" id="ARBA00022842"/>
    </source>
</evidence>
<sequence length="629" mass="69110">MCRCGAASRAIAKDWVSGGAALRETCDAGEAGAMPTVGVARDALFRALGSTYTEEQFDELCFQYGLELDEVVTEKVALGGRAASALGGGAEQAVVTEEQVVYKIDVPANRYDLLCMEGLVQGFRVFLGLDPVPNYRLRDDSAVHVMRVHPSVAGIRPFVVCAVLRGLSMTPEVYQSLIDLQDKLHQNICRRRSLVAIGTHDLDTIKPPFTYQACAPSELRFVPLAKTKSVDGHELMSMYETDPQLKKYLPLIRDAPEYPLITDSDGTVLSLPPIINGEHSKISPQTKNMLIECTATDEHKAGIVLNTLCAMFSRYCSPESFVIEPVRIEYEQSGRSVLTPDLRPRKVIATVEEICGLVGVPLDRERIQQLLAKMQLGSEMIASPHEALEVQCPITRSDIIHACDVAEDVAVAHGFDNIPARLPNVATIGGLLALNQLGDLLRREVAQAGYTEVLTWVTVSQAENYDLLQRTPNGMAVGLANPKTLEFEQCRVSLLPGLLKTLRENRSLPIPVRLFEMGDVVLQDDARPTGARNARRLAALYCSGSAGFEVIQGLLERVLTVVARSREDDVVRIRPESCTDDAFFEGRRADIVFRGESIGSLGWIHPRVLKNFGIIHPCSAFEVDVEKFL</sequence>
<comment type="cofactor">
    <cofactor evidence="1">
        <name>Mg(2+)</name>
        <dbReference type="ChEBI" id="CHEBI:18420"/>
    </cofactor>
</comment>
<keyword evidence="11" id="KW-0460">Magnesium</keyword>
<protein>
    <recommendedName>
        <fullName evidence="5">phenylalanine--tRNA ligase</fullName>
        <ecNumber evidence="5">6.1.1.20</ecNumber>
    </recommendedName>
    <alternativeName>
        <fullName evidence="14">Phenylalanyl-tRNA synthetase beta subunit</fullName>
    </alternativeName>
</protein>
<dbReference type="Pfam" id="PF17759">
    <property type="entry name" value="tRNA_synthFbeta"/>
    <property type="match status" value="1"/>
</dbReference>
<dbReference type="PROSITE" id="PS51483">
    <property type="entry name" value="B5"/>
    <property type="match status" value="1"/>
</dbReference>
<evidence type="ECO:0000256" key="8">
    <source>
        <dbReference type="ARBA" id="ARBA00022723"/>
    </source>
</evidence>
<keyword evidence="18" id="KW-1185">Reference proteome</keyword>
<keyword evidence="9" id="KW-0547">Nucleotide-binding</keyword>
<dbReference type="NCBIfam" id="TIGR00471">
    <property type="entry name" value="pheT_arch"/>
    <property type="match status" value="1"/>
</dbReference>
<dbReference type="FunFam" id="3.30.930.10:FF:000059">
    <property type="entry name" value="phenylalanine--tRNA ligase beta subunit"/>
    <property type="match status" value="1"/>
</dbReference>
<evidence type="ECO:0000256" key="5">
    <source>
        <dbReference type="ARBA" id="ARBA00012814"/>
    </source>
</evidence>
<comment type="catalytic activity">
    <reaction evidence="15">
        <text>tRNA(Phe) + L-phenylalanine + ATP = L-phenylalanyl-tRNA(Phe) + AMP + diphosphate + H(+)</text>
        <dbReference type="Rhea" id="RHEA:19413"/>
        <dbReference type="Rhea" id="RHEA-COMP:9668"/>
        <dbReference type="Rhea" id="RHEA-COMP:9699"/>
        <dbReference type="ChEBI" id="CHEBI:15378"/>
        <dbReference type="ChEBI" id="CHEBI:30616"/>
        <dbReference type="ChEBI" id="CHEBI:33019"/>
        <dbReference type="ChEBI" id="CHEBI:58095"/>
        <dbReference type="ChEBI" id="CHEBI:78442"/>
        <dbReference type="ChEBI" id="CHEBI:78531"/>
        <dbReference type="ChEBI" id="CHEBI:456215"/>
        <dbReference type="EC" id="6.1.1.20"/>
    </reaction>
</comment>
<feature type="domain" description="B5" evidence="16">
    <location>
        <begin position="342"/>
        <end position="420"/>
    </location>
</feature>
<evidence type="ECO:0000313" key="18">
    <source>
        <dbReference type="Proteomes" id="UP000324585"/>
    </source>
</evidence>
<reference evidence="18" key="1">
    <citation type="journal article" date="2019" name="Nat. Commun.">
        <title>Expansion of phycobilisome linker gene families in mesophilic red algae.</title>
        <authorList>
            <person name="Lee J."/>
            <person name="Kim D."/>
            <person name="Bhattacharya D."/>
            <person name="Yoon H.S."/>
        </authorList>
    </citation>
    <scope>NUCLEOTIDE SEQUENCE [LARGE SCALE GENOMIC DNA]</scope>
    <source>
        <strain evidence="18">CCMP 1328</strain>
    </source>
</reference>
<dbReference type="InterPro" id="IPR004531">
    <property type="entry name" value="Phe-tRNA-synth_IIc_bsu_arc_euk"/>
</dbReference>
<dbReference type="GO" id="GO:0004826">
    <property type="term" value="F:phenylalanine-tRNA ligase activity"/>
    <property type="evidence" value="ECO:0007669"/>
    <property type="project" value="UniProtKB-EC"/>
</dbReference>
<dbReference type="SMART" id="SM00873">
    <property type="entry name" value="B3_4"/>
    <property type="match status" value="1"/>
</dbReference>
<evidence type="ECO:0000256" key="9">
    <source>
        <dbReference type="ARBA" id="ARBA00022741"/>
    </source>
</evidence>
<evidence type="ECO:0000256" key="2">
    <source>
        <dbReference type="ARBA" id="ARBA00004496"/>
    </source>
</evidence>
<gene>
    <name evidence="17" type="ORF">FVE85_4973</name>
</gene>
<evidence type="ECO:0000256" key="7">
    <source>
        <dbReference type="ARBA" id="ARBA00022598"/>
    </source>
</evidence>
<dbReference type="EMBL" id="VRMN01000006">
    <property type="protein sequence ID" value="KAA8493836.1"/>
    <property type="molecule type" value="Genomic_DNA"/>
</dbReference>
<evidence type="ECO:0000313" key="17">
    <source>
        <dbReference type="EMBL" id="KAA8493836.1"/>
    </source>
</evidence>
<dbReference type="GO" id="GO:0005524">
    <property type="term" value="F:ATP binding"/>
    <property type="evidence" value="ECO:0007669"/>
    <property type="project" value="UniProtKB-KW"/>
</dbReference>
<dbReference type="CDD" id="cd00769">
    <property type="entry name" value="PheRS_beta_core"/>
    <property type="match status" value="1"/>
</dbReference>
<evidence type="ECO:0000256" key="10">
    <source>
        <dbReference type="ARBA" id="ARBA00022840"/>
    </source>
</evidence>
<proteinExistence type="inferred from homology"/>
<dbReference type="InterPro" id="IPR040659">
    <property type="entry name" value="PhetRS_B1"/>
</dbReference>
<dbReference type="InterPro" id="IPR005146">
    <property type="entry name" value="B3/B4_tRNA-bd"/>
</dbReference>
<comment type="subcellular location">
    <subcellularLocation>
        <location evidence="2">Cytoplasm</location>
    </subcellularLocation>
</comment>
<evidence type="ECO:0000256" key="14">
    <source>
        <dbReference type="ARBA" id="ARBA00033189"/>
    </source>
</evidence>
<dbReference type="GO" id="GO:0000287">
    <property type="term" value="F:magnesium ion binding"/>
    <property type="evidence" value="ECO:0007669"/>
    <property type="project" value="InterPro"/>
</dbReference>
<keyword evidence="12" id="KW-0648">Protein biosynthesis</keyword>
<dbReference type="Pfam" id="PF03483">
    <property type="entry name" value="B3_4"/>
    <property type="match status" value="1"/>
</dbReference>
<dbReference type="GO" id="GO:0009328">
    <property type="term" value="C:phenylalanine-tRNA ligase complex"/>
    <property type="evidence" value="ECO:0007669"/>
    <property type="project" value="TreeGrafter"/>
</dbReference>
<evidence type="ECO:0000256" key="13">
    <source>
        <dbReference type="ARBA" id="ARBA00023146"/>
    </source>
</evidence>
<keyword evidence="10" id="KW-0067">ATP-binding</keyword>
<dbReference type="GO" id="GO:0006432">
    <property type="term" value="P:phenylalanyl-tRNA aminoacylation"/>
    <property type="evidence" value="ECO:0007669"/>
    <property type="project" value="InterPro"/>
</dbReference>
<dbReference type="Pfam" id="PF18262">
    <property type="entry name" value="PhetRS_B1"/>
    <property type="match status" value="1"/>
</dbReference>
<dbReference type="InterPro" id="IPR045060">
    <property type="entry name" value="Phe-tRNA-ligase_IIc_bsu"/>
</dbReference>